<feature type="compositionally biased region" description="Low complexity" evidence="2">
    <location>
        <begin position="513"/>
        <end position="528"/>
    </location>
</feature>
<proteinExistence type="inferred from homology"/>
<protein>
    <recommendedName>
        <fullName evidence="3">AMP-activated protein kinase glycogen-binding domain-containing protein</fullName>
    </recommendedName>
</protein>
<evidence type="ECO:0000313" key="5">
    <source>
        <dbReference type="Proteomes" id="UP000294003"/>
    </source>
</evidence>
<feature type="domain" description="AMP-activated protein kinase glycogen-binding" evidence="3">
    <location>
        <begin position="4"/>
        <end position="81"/>
    </location>
</feature>
<feature type="compositionally biased region" description="Low complexity" evidence="2">
    <location>
        <begin position="563"/>
        <end position="579"/>
    </location>
</feature>
<sequence>MGSFVFKWDHPASEVYVTGTFDDWSKTEQLDKVGDHFEKNVRLSDASKKIYYKFVVDGNWVTDHTAPREIDESGNENNILEPKDIITELPVTTAMMSSAAPDSTTAALAAGAPLEKKVEEGSDLPGAFPETPAAELGINPMPAAPGAVNPITLAPGEKIPEEVSAESTTNNVKLDPESYEKSDTLPGGIAPFSSAAPESTTAVLAAGAPIESNIPEVVKESQEKAHVDPEASAVQEEVDEKAAVEKELLEKVKEAPATAENAVVPAAVKASQEKAHVEPEASAVSEELQGKAAVENELLGKVREAPTTSEGTTGKGTEKTEDTVNLNEAIDTAAAAATAAGGAAVAAAVTAKDTITQKAVDVAAAAQTATTEATTGVPETIKEKLPEPVQSAIGGTEKEETREEASPEVPPEVKESIVEAEKAPEAAANTEAVIEKKEVEAEPLKEVKPTKATDDPEDVSPEVPSGVKDSIVGAGKDPEAAANTEPVIGKEEVEAELLEEVKPTETADEPSKTEAPAAETKAEAPVTEAKVDEAVAEVKTETATAEPKAQAAPAETNGASAVTDPTTPAKPAETTATSSTDKREESPTKTEKKKKNRLSAMFSKLRGKVSHK</sequence>
<evidence type="ECO:0000256" key="1">
    <source>
        <dbReference type="ARBA" id="ARBA00038216"/>
    </source>
</evidence>
<evidence type="ECO:0000259" key="3">
    <source>
        <dbReference type="Pfam" id="PF16561"/>
    </source>
</evidence>
<dbReference type="PANTHER" id="PTHR10343:SF81">
    <property type="entry name" value="CRUCIFORM DNA-RECOGNIZING PROTEIN 1-RELATED"/>
    <property type="match status" value="1"/>
</dbReference>
<feature type="compositionally biased region" description="Basic and acidic residues" evidence="2">
    <location>
        <begin position="499"/>
        <end position="512"/>
    </location>
</feature>
<name>A0ABY0GTN4_9PEZI</name>
<feature type="compositionally biased region" description="Basic and acidic residues" evidence="2">
    <location>
        <begin position="396"/>
        <end position="424"/>
    </location>
</feature>
<feature type="compositionally biased region" description="Basic and acidic residues" evidence="2">
    <location>
        <begin position="433"/>
        <end position="454"/>
    </location>
</feature>
<dbReference type="CDD" id="cd02859">
    <property type="entry name" value="E_set_AMPKbeta_like_N"/>
    <property type="match status" value="1"/>
</dbReference>
<dbReference type="SUPFAM" id="SSF81296">
    <property type="entry name" value="E set domains"/>
    <property type="match status" value="1"/>
</dbReference>
<comment type="caution">
    <text evidence="4">The sequence shown here is derived from an EMBL/GenBank/DDBJ whole genome shotgun (WGS) entry which is preliminary data.</text>
</comment>
<feature type="region of interest" description="Disordered" evidence="2">
    <location>
        <begin position="364"/>
        <end position="612"/>
    </location>
</feature>
<evidence type="ECO:0000256" key="2">
    <source>
        <dbReference type="SAM" id="MobiDB-lite"/>
    </source>
</evidence>
<keyword evidence="5" id="KW-1185">Reference proteome</keyword>
<feature type="compositionally biased region" description="Basic and acidic residues" evidence="2">
    <location>
        <begin position="580"/>
        <end position="590"/>
    </location>
</feature>
<dbReference type="PANTHER" id="PTHR10343">
    <property type="entry name" value="5'-AMP-ACTIVATED PROTEIN KINASE , BETA SUBUNIT"/>
    <property type="match status" value="1"/>
</dbReference>
<feature type="region of interest" description="Disordered" evidence="2">
    <location>
        <begin position="219"/>
        <end position="239"/>
    </location>
</feature>
<feature type="compositionally biased region" description="Low complexity" evidence="2">
    <location>
        <begin position="541"/>
        <end position="556"/>
    </location>
</feature>
<feature type="region of interest" description="Disordered" evidence="2">
    <location>
        <begin position="268"/>
        <end position="322"/>
    </location>
</feature>
<feature type="compositionally biased region" description="Low complexity" evidence="2">
    <location>
        <begin position="364"/>
        <end position="379"/>
    </location>
</feature>
<feature type="region of interest" description="Disordered" evidence="2">
    <location>
        <begin position="162"/>
        <end position="181"/>
    </location>
</feature>
<gene>
    <name evidence="4" type="ORF">DL762_009633</name>
</gene>
<feature type="compositionally biased region" description="Basic and acidic residues" evidence="2">
    <location>
        <begin position="529"/>
        <end position="540"/>
    </location>
</feature>
<dbReference type="EMBL" id="QJNS01000534">
    <property type="protein sequence ID" value="RYO76883.1"/>
    <property type="molecule type" value="Genomic_DNA"/>
</dbReference>
<organism evidence="4 5">
    <name type="scientific">Monosporascus cannonballus</name>
    <dbReference type="NCBI Taxonomy" id="155416"/>
    <lineage>
        <taxon>Eukaryota</taxon>
        <taxon>Fungi</taxon>
        <taxon>Dikarya</taxon>
        <taxon>Ascomycota</taxon>
        <taxon>Pezizomycotina</taxon>
        <taxon>Sordariomycetes</taxon>
        <taxon>Xylariomycetidae</taxon>
        <taxon>Xylariales</taxon>
        <taxon>Xylariales incertae sedis</taxon>
        <taxon>Monosporascus</taxon>
    </lineage>
</organism>
<evidence type="ECO:0000313" key="4">
    <source>
        <dbReference type="EMBL" id="RYO76883.1"/>
    </source>
</evidence>
<dbReference type="InterPro" id="IPR013783">
    <property type="entry name" value="Ig-like_fold"/>
</dbReference>
<dbReference type="Pfam" id="PF16561">
    <property type="entry name" value="AMPK1_CBM"/>
    <property type="match status" value="1"/>
</dbReference>
<accession>A0ABY0GTN4</accession>
<dbReference type="Gene3D" id="2.60.40.10">
    <property type="entry name" value="Immunoglobulins"/>
    <property type="match status" value="1"/>
</dbReference>
<reference evidence="4 5" key="1">
    <citation type="submission" date="2018-06" db="EMBL/GenBank/DDBJ databases">
        <title>Complete Genomes of Monosporascus.</title>
        <authorList>
            <person name="Robinson A.J."/>
            <person name="Natvig D.O."/>
        </authorList>
    </citation>
    <scope>NUCLEOTIDE SEQUENCE [LARGE SCALE GENOMIC DNA]</scope>
    <source>
        <strain evidence="4 5">CBS 609.92</strain>
    </source>
</reference>
<dbReference type="InterPro" id="IPR050827">
    <property type="entry name" value="CRP1_MDG1_kinase"/>
</dbReference>
<dbReference type="Proteomes" id="UP000294003">
    <property type="component" value="Unassembled WGS sequence"/>
</dbReference>
<feature type="compositionally biased region" description="Basic and acidic residues" evidence="2">
    <location>
        <begin position="219"/>
        <end position="229"/>
    </location>
</feature>
<dbReference type="InterPro" id="IPR032640">
    <property type="entry name" value="AMPK1_CBM"/>
</dbReference>
<comment type="similarity">
    <text evidence="1">Belongs to the CRP1/MDG1 family.</text>
</comment>
<dbReference type="InterPro" id="IPR014756">
    <property type="entry name" value="Ig_E-set"/>
</dbReference>